<keyword evidence="5" id="KW-0411">Iron-sulfur</keyword>
<dbReference type="InterPro" id="IPR017900">
    <property type="entry name" value="4Fe4S_Fe_S_CS"/>
</dbReference>
<dbReference type="Pfam" id="PF12801">
    <property type="entry name" value="Fer4_5"/>
    <property type="match status" value="1"/>
</dbReference>
<dbReference type="EMBL" id="FNGU01000002">
    <property type="protein sequence ID" value="SDL73290.1"/>
    <property type="molecule type" value="Genomic_DNA"/>
</dbReference>
<feature type="domain" description="4Fe-4S ferredoxin-type" evidence="8">
    <location>
        <begin position="238"/>
        <end position="267"/>
    </location>
</feature>
<dbReference type="STRING" id="392333.SAMN05660860_01143"/>
<keyword evidence="4" id="KW-0408">Iron</keyword>
<feature type="transmembrane region" description="Helical" evidence="7">
    <location>
        <begin position="29"/>
        <end position="53"/>
    </location>
</feature>
<dbReference type="InterPro" id="IPR017896">
    <property type="entry name" value="4Fe4S_Fe-S-bd"/>
</dbReference>
<keyword evidence="7" id="KW-1133">Transmembrane helix</keyword>
<evidence type="ECO:0000256" key="7">
    <source>
        <dbReference type="SAM" id="Phobius"/>
    </source>
</evidence>
<reference evidence="9 10" key="1">
    <citation type="submission" date="2016-10" db="EMBL/GenBank/DDBJ databases">
        <authorList>
            <person name="de Groot N.N."/>
        </authorList>
    </citation>
    <scope>NUCLEOTIDE SEQUENCE [LARGE SCALE GENOMIC DNA]</scope>
    <source>
        <strain evidence="9 10">DSM 17813</strain>
    </source>
</reference>
<dbReference type="Gene3D" id="3.30.70.20">
    <property type="match status" value="1"/>
</dbReference>
<dbReference type="GO" id="GO:0051536">
    <property type="term" value="F:iron-sulfur cluster binding"/>
    <property type="evidence" value="ECO:0007669"/>
    <property type="project" value="UniProtKB-KW"/>
</dbReference>
<dbReference type="PROSITE" id="PS51379">
    <property type="entry name" value="4FE4S_FER_2"/>
    <property type="match status" value="2"/>
</dbReference>
<feature type="transmembrane region" description="Helical" evidence="7">
    <location>
        <begin position="221"/>
        <end position="238"/>
    </location>
</feature>
<dbReference type="PANTHER" id="PTHR30224:SF4">
    <property type="entry name" value="ELECTRON TRANSPORT PROTEIN YCCM-RELATED"/>
    <property type="match status" value="1"/>
</dbReference>
<evidence type="ECO:0000256" key="2">
    <source>
        <dbReference type="ARBA" id="ARBA00022475"/>
    </source>
</evidence>
<keyword evidence="3" id="KW-0479">Metal-binding</keyword>
<proteinExistence type="predicted"/>
<dbReference type="PROSITE" id="PS00198">
    <property type="entry name" value="4FE4S_FER_1"/>
    <property type="match status" value="2"/>
</dbReference>
<evidence type="ECO:0000313" key="10">
    <source>
        <dbReference type="Proteomes" id="UP000182146"/>
    </source>
</evidence>
<keyword evidence="2" id="KW-1003">Cell membrane</keyword>
<feature type="domain" description="4Fe-4S ferredoxin-type" evidence="8">
    <location>
        <begin position="268"/>
        <end position="295"/>
    </location>
</feature>
<evidence type="ECO:0000313" key="9">
    <source>
        <dbReference type="EMBL" id="SDL73290.1"/>
    </source>
</evidence>
<gene>
    <name evidence="9" type="ORF">SAMN05660860_01143</name>
</gene>
<keyword evidence="7" id="KW-0812">Transmembrane</keyword>
<comment type="subcellular location">
    <subcellularLocation>
        <location evidence="1">Cell membrane</location>
    </subcellularLocation>
</comment>
<dbReference type="Proteomes" id="UP000182146">
    <property type="component" value="Unassembled WGS sequence"/>
</dbReference>
<evidence type="ECO:0000256" key="5">
    <source>
        <dbReference type="ARBA" id="ARBA00023014"/>
    </source>
</evidence>
<dbReference type="PANTHER" id="PTHR30224">
    <property type="entry name" value="ELECTRON TRANSPORT PROTEIN"/>
    <property type="match status" value="1"/>
</dbReference>
<dbReference type="SUPFAM" id="SSF54862">
    <property type="entry name" value="4Fe-4S ferredoxins"/>
    <property type="match status" value="1"/>
</dbReference>
<feature type="transmembrane region" description="Helical" evidence="7">
    <location>
        <begin position="197"/>
        <end position="214"/>
    </location>
</feature>
<keyword evidence="6 7" id="KW-0472">Membrane</keyword>
<dbReference type="GO" id="GO:0046872">
    <property type="term" value="F:metal ion binding"/>
    <property type="evidence" value="ECO:0007669"/>
    <property type="project" value="UniProtKB-KW"/>
</dbReference>
<organism evidence="9 10">
    <name type="scientific">Geoalkalibacter ferrihydriticus</name>
    <dbReference type="NCBI Taxonomy" id="392333"/>
    <lineage>
        <taxon>Bacteria</taxon>
        <taxon>Pseudomonadati</taxon>
        <taxon>Thermodesulfobacteriota</taxon>
        <taxon>Desulfuromonadia</taxon>
        <taxon>Desulfuromonadales</taxon>
        <taxon>Geoalkalibacteraceae</taxon>
        <taxon>Geoalkalibacter</taxon>
    </lineage>
</organism>
<dbReference type="GO" id="GO:0005886">
    <property type="term" value="C:plasma membrane"/>
    <property type="evidence" value="ECO:0007669"/>
    <property type="project" value="UniProtKB-SubCell"/>
</dbReference>
<dbReference type="Pfam" id="PF13237">
    <property type="entry name" value="Fer4_10"/>
    <property type="match status" value="1"/>
</dbReference>
<feature type="transmembrane region" description="Helical" evidence="7">
    <location>
        <begin position="154"/>
        <end position="177"/>
    </location>
</feature>
<evidence type="ECO:0000256" key="6">
    <source>
        <dbReference type="ARBA" id="ARBA00023136"/>
    </source>
</evidence>
<evidence type="ECO:0000256" key="3">
    <source>
        <dbReference type="ARBA" id="ARBA00022723"/>
    </source>
</evidence>
<evidence type="ECO:0000256" key="1">
    <source>
        <dbReference type="ARBA" id="ARBA00004236"/>
    </source>
</evidence>
<dbReference type="RefSeq" id="WP_052445902.1">
    <property type="nucleotide sequence ID" value="NZ_FNGU01000002.1"/>
</dbReference>
<evidence type="ECO:0000259" key="8">
    <source>
        <dbReference type="PROSITE" id="PS51379"/>
    </source>
</evidence>
<evidence type="ECO:0000256" key="4">
    <source>
        <dbReference type="ARBA" id="ARBA00023004"/>
    </source>
</evidence>
<accession>A0A1G9MGA4</accession>
<feature type="transmembrane region" description="Helical" evidence="7">
    <location>
        <begin position="300"/>
        <end position="319"/>
    </location>
</feature>
<name>A0A1G9MGA4_9BACT</name>
<feature type="transmembrane region" description="Helical" evidence="7">
    <location>
        <begin position="89"/>
        <end position="109"/>
    </location>
</feature>
<protein>
    <submittedName>
        <fullName evidence="9">4Fe-4S binding domain-containing protein</fullName>
    </submittedName>
</protein>
<dbReference type="InterPro" id="IPR052378">
    <property type="entry name" value="NosR_regulator"/>
</dbReference>
<sequence length="343" mass="38382">MNREEQPSQTPRARNAQTRHRLPPMLPRYLVQAGFMLFYVWLAVRFAQWVSLLKAGEIPDFSRPAAVDGFLPISGLMGLRHWFEAGQLFPVHPAAALILLGALLTALLLKRGFCSWVCPVFPLSEGLWRLGAKLCGRTFAPPFWLDLLLRSLKYLLLGFFAYQILWVMPLPGLRAFLASPYHKISDIRMLEFFQHPSATTLVVIGLLAVACFFVQMAWCRYLCPYGALLGLVSLLSLGKISRDEHLCIRCGACSARCPAWLPVMHKRRVRSAECYACYRCVQGCPVAGAVELTWAGRWRLTATAFGVLLVGIFIGVSLWGRLTGNWQGQVSPQEVLFLLRAGG</sequence>
<dbReference type="AlphaFoldDB" id="A0A1G9MGA4"/>